<protein>
    <submittedName>
        <fullName evidence="6">Energy-coupling factor transporter transmembrane component T</fullName>
    </submittedName>
</protein>
<dbReference type="Proteomes" id="UP001219037">
    <property type="component" value="Chromosome"/>
</dbReference>
<dbReference type="PANTHER" id="PTHR43723">
    <property type="entry name" value="COBALT TRANSPORT PROTEIN CBIQ"/>
    <property type="match status" value="1"/>
</dbReference>
<evidence type="ECO:0000313" key="6">
    <source>
        <dbReference type="EMBL" id="WFP16938.1"/>
    </source>
</evidence>
<feature type="transmembrane region" description="Helical" evidence="5">
    <location>
        <begin position="31"/>
        <end position="48"/>
    </location>
</feature>
<name>A0ABY8H8F6_9MICC</name>
<sequence length="254" mass="27997">MTQQQQTVKRLRIVHPSTLVKPGVLTRWNPSVKLVTLFVASLALLMVWDPWRPAALWLGLVAVALTLGKVPWRWLALAHVPFIAFALGLFLVNVFTRDNGVLIGLALAGRTLAIGVASILFLCSTAPVELMRSLNQNLRLPAPITFAVLAGYQLLLDLPREWQTIRAAQLMRSGTGVQLSDGRAPKLRVREAGRLAFTVLIVALRRSERIATSLESRGFGLKPRTVYRPVRLRAVDVVAGVVVSLAAVAYCWPW</sequence>
<dbReference type="PANTHER" id="PTHR43723:SF1">
    <property type="entry name" value="COBALT TRANSPORT PROTEIN CBIQ"/>
    <property type="match status" value="1"/>
</dbReference>
<evidence type="ECO:0000256" key="2">
    <source>
        <dbReference type="ARBA" id="ARBA00022692"/>
    </source>
</evidence>
<accession>A0ABY8H8F6</accession>
<evidence type="ECO:0000256" key="1">
    <source>
        <dbReference type="ARBA" id="ARBA00004141"/>
    </source>
</evidence>
<proteinExistence type="predicted"/>
<comment type="subcellular location">
    <subcellularLocation>
        <location evidence="1">Membrane</location>
        <topology evidence="1">Multi-pass membrane protein</topology>
    </subcellularLocation>
</comment>
<keyword evidence="7" id="KW-1185">Reference proteome</keyword>
<dbReference type="InterPro" id="IPR003339">
    <property type="entry name" value="ABC/ECF_trnsptr_transmembrane"/>
</dbReference>
<evidence type="ECO:0000313" key="7">
    <source>
        <dbReference type="Proteomes" id="UP001219037"/>
    </source>
</evidence>
<feature type="transmembrane region" description="Helical" evidence="5">
    <location>
        <begin position="101"/>
        <end position="123"/>
    </location>
</feature>
<evidence type="ECO:0000256" key="3">
    <source>
        <dbReference type="ARBA" id="ARBA00022989"/>
    </source>
</evidence>
<organism evidence="6 7">
    <name type="scientific">Citricoccus muralis</name>
    <dbReference type="NCBI Taxonomy" id="169134"/>
    <lineage>
        <taxon>Bacteria</taxon>
        <taxon>Bacillati</taxon>
        <taxon>Actinomycetota</taxon>
        <taxon>Actinomycetes</taxon>
        <taxon>Micrococcales</taxon>
        <taxon>Micrococcaceae</taxon>
        <taxon>Citricoccus</taxon>
    </lineage>
</organism>
<feature type="transmembrane region" description="Helical" evidence="5">
    <location>
        <begin position="77"/>
        <end position="95"/>
    </location>
</feature>
<dbReference type="RefSeq" id="WP_278158092.1">
    <property type="nucleotide sequence ID" value="NZ_CP121252.1"/>
</dbReference>
<keyword evidence="3 5" id="KW-1133">Transmembrane helix</keyword>
<reference evidence="6 7" key="1">
    <citation type="submission" date="2023-04" db="EMBL/GenBank/DDBJ databases">
        <title>Funneling lignin-derived compounds into biodiesel using alkali-halophilic Citricoccus sp. P2.</title>
        <authorList>
            <person name="Luo C.-B."/>
        </authorList>
    </citation>
    <scope>NUCLEOTIDE SEQUENCE [LARGE SCALE GENOMIC DNA]</scope>
    <source>
        <strain evidence="6 7">P2</strain>
    </source>
</reference>
<dbReference type="EMBL" id="CP121252">
    <property type="protein sequence ID" value="WFP16938.1"/>
    <property type="molecule type" value="Genomic_DNA"/>
</dbReference>
<gene>
    <name evidence="6" type="ORF">P8192_02095</name>
</gene>
<keyword evidence="2 5" id="KW-0812">Transmembrane</keyword>
<keyword evidence="4 5" id="KW-0472">Membrane</keyword>
<evidence type="ECO:0000256" key="5">
    <source>
        <dbReference type="SAM" id="Phobius"/>
    </source>
</evidence>
<evidence type="ECO:0000256" key="4">
    <source>
        <dbReference type="ARBA" id="ARBA00023136"/>
    </source>
</evidence>
<feature type="transmembrane region" description="Helical" evidence="5">
    <location>
        <begin position="232"/>
        <end position="252"/>
    </location>
</feature>
<dbReference type="Pfam" id="PF02361">
    <property type="entry name" value="CbiQ"/>
    <property type="match status" value="1"/>
</dbReference>
<dbReference type="CDD" id="cd16914">
    <property type="entry name" value="EcfT"/>
    <property type="match status" value="1"/>
</dbReference>
<dbReference type="InterPro" id="IPR052770">
    <property type="entry name" value="Cobalt_transport_CbiQ"/>
</dbReference>